<keyword evidence="3" id="KW-1185">Reference proteome</keyword>
<reference evidence="2" key="1">
    <citation type="submission" date="2022-04" db="EMBL/GenBank/DDBJ databases">
        <title>Carnegiea gigantea Genome sequencing and assembly v2.</title>
        <authorList>
            <person name="Copetti D."/>
            <person name="Sanderson M.J."/>
            <person name="Burquez A."/>
            <person name="Wojciechowski M.F."/>
        </authorList>
    </citation>
    <scope>NUCLEOTIDE SEQUENCE</scope>
    <source>
        <strain evidence="2">SGP5-SGP5p</strain>
        <tissue evidence="2">Aerial part</tissue>
    </source>
</reference>
<sequence>MSTMAALEVAEEAEAEEEASRRSRISYTREFLMSLAEFDACKQLPSGVDQSILSELCAANSSTAEQKQLIGKEPIFYGETSGSSSREPAERWGSCKLRPKESNTAVSCELAGNEQLKEIKEKLELRPDDQKEDVDPGAHAKLEGRFDAPVTVSNKASVPTYLSGSVEPSSFISEAAEIYTKTGYASHSHLAQLPQVQEMPSKNQTWRNSGGISDAEKLQEQLLDRCHLFALVDLEESDNISPIFSEKNNTIVEEDASKSQSKFLDWFADSEKIASNISPWDDKNGMEAWGEATGLMDKTLHCAQGASISEARKANFAECRSSNSVVQNSYFPAGSSKLQLDKSTRDQNLDSASVVCACVRGGLEPDPLPEFGRDSDSSLEILLHDEDSLIAIDDTYIFQLDEQNPSLNIASKGGRSASSSIGSNKLKSESLHQILSLPDPWSIESQMNAQKLFANPSDSQAYLRAASTFQDPRKIYRKGYDPFAPNLVSHPFGQLLVEPRPYEPLVQQLLSAAMRHGESFSPHIHNTIPPQPVIYQQPHQIPYFQPEPFPLTSHASHYQRNVNPTLDIGRGGMLGEEGSKSAFCHLLQMQMRLAQMNLDVVSSADERVYGRPMGHWYR</sequence>
<proteinExistence type="predicted"/>
<feature type="region of interest" description="Disordered" evidence="1">
    <location>
        <begin position="1"/>
        <end position="23"/>
    </location>
</feature>
<organism evidence="2 3">
    <name type="scientific">Carnegiea gigantea</name>
    <dbReference type="NCBI Taxonomy" id="171969"/>
    <lineage>
        <taxon>Eukaryota</taxon>
        <taxon>Viridiplantae</taxon>
        <taxon>Streptophyta</taxon>
        <taxon>Embryophyta</taxon>
        <taxon>Tracheophyta</taxon>
        <taxon>Spermatophyta</taxon>
        <taxon>Magnoliopsida</taxon>
        <taxon>eudicotyledons</taxon>
        <taxon>Gunneridae</taxon>
        <taxon>Pentapetalae</taxon>
        <taxon>Caryophyllales</taxon>
        <taxon>Cactineae</taxon>
        <taxon>Cactaceae</taxon>
        <taxon>Cactoideae</taxon>
        <taxon>Echinocereeae</taxon>
        <taxon>Carnegiea</taxon>
    </lineage>
</organism>
<name>A0A9Q1KFM3_9CARY</name>
<dbReference type="PANTHER" id="PTHR34802:SF1">
    <property type="entry name" value="CHORISMATE SYNTHASE"/>
    <property type="match status" value="1"/>
</dbReference>
<evidence type="ECO:0000256" key="1">
    <source>
        <dbReference type="SAM" id="MobiDB-lite"/>
    </source>
</evidence>
<evidence type="ECO:0000313" key="3">
    <source>
        <dbReference type="Proteomes" id="UP001153076"/>
    </source>
</evidence>
<dbReference type="EMBL" id="JAKOGI010000147">
    <property type="protein sequence ID" value="KAJ8442045.1"/>
    <property type="molecule type" value="Genomic_DNA"/>
</dbReference>
<dbReference type="AlphaFoldDB" id="A0A9Q1KFM3"/>
<accession>A0A9Q1KFM3</accession>
<protein>
    <submittedName>
        <fullName evidence="2">Uncharacterized protein</fullName>
    </submittedName>
</protein>
<gene>
    <name evidence="2" type="ORF">Cgig2_007883</name>
</gene>
<dbReference type="Proteomes" id="UP001153076">
    <property type="component" value="Unassembled WGS sequence"/>
</dbReference>
<evidence type="ECO:0000313" key="2">
    <source>
        <dbReference type="EMBL" id="KAJ8442045.1"/>
    </source>
</evidence>
<dbReference type="OrthoDB" id="826428at2759"/>
<comment type="caution">
    <text evidence="2">The sequence shown here is derived from an EMBL/GenBank/DDBJ whole genome shotgun (WGS) entry which is preliminary data.</text>
</comment>
<dbReference type="PANTHER" id="PTHR34802">
    <property type="entry name" value="CHORISMATE SYNTHASE"/>
    <property type="match status" value="1"/>
</dbReference>